<dbReference type="PANTHER" id="PTHR21404:SF3">
    <property type="entry name" value="SMALL RNA 2'-O-METHYLTRANSFERASE"/>
    <property type="match status" value="1"/>
</dbReference>
<dbReference type="GO" id="GO:0090486">
    <property type="term" value="F:small RNA 2'-O-methyltransferase activity"/>
    <property type="evidence" value="ECO:0007669"/>
    <property type="project" value="UniProtKB-EC"/>
</dbReference>
<keyword evidence="6" id="KW-0949">S-adenosyl-L-methionine</keyword>
<dbReference type="OrthoDB" id="2154311at2759"/>
<name>A0A9P6QUV2_9FUNG</name>
<evidence type="ECO:0000256" key="3">
    <source>
        <dbReference type="ARBA" id="ARBA00021330"/>
    </source>
</evidence>
<dbReference type="Gene3D" id="3.40.50.150">
    <property type="entry name" value="Vaccinia Virus protein VP39"/>
    <property type="match status" value="1"/>
</dbReference>
<keyword evidence="9" id="KW-0694">RNA-binding</keyword>
<keyword evidence="5" id="KW-0808">Transferase</keyword>
<dbReference type="GO" id="GO:0005634">
    <property type="term" value="C:nucleus"/>
    <property type="evidence" value="ECO:0007669"/>
    <property type="project" value="TreeGrafter"/>
</dbReference>
<dbReference type="InterPro" id="IPR029063">
    <property type="entry name" value="SAM-dependent_MTases_sf"/>
</dbReference>
<comment type="similarity">
    <text evidence="2">Belongs to the methyltransferase superfamily. HEN1 family.</text>
</comment>
<comment type="catalytic activity">
    <reaction evidence="12">
        <text>small RNA 3'-end nucleotide + S-adenosyl-L-methionine = small RNA 3'-end 2'-O-methylnucleotide + S-adenosyl-L-homocysteine + H(+)</text>
        <dbReference type="Rhea" id="RHEA:37887"/>
        <dbReference type="Rhea" id="RHEA-COMP:10415"/>
        <dbReference type="Rhea" id="RHEA-COMP:10416"/>
        <dbReference type="ChEBI" id="CHEBI:15378"/>
        <dbReference type="ChEBI" id="CHEBI:57856"/>
        <dbReference type="ChEBI" id="CHEBI:59789"/>
        <dbReference type="ChEBI" id="CHEBI:74896"/>
        <dbReference type="ChEBI" id="CHEBI:74898"/>
        <dbReference type="EC" id="2.1.1.386"/>
    </reaction>
</comment>
<comment type="cofactor">
    <cofactor evidence="1">
        <name>Mg(2+)</name>
        <dbReference type="ChEBI" id="CHEBI:18420"/>
    </cofactor>
</comment>
<dbReference type="EC" id="2.1.1.386" evidence="11"/>
<evidence type="ECO:0000313" key="14">
    <source>
        <dbReference type="EMBL" id="KAG0302465.1"/>
    </source>
</evidence>
<keyword evidence="15" id="KW-1185">Reference proteome</keyword>
<protein>
    <recommendedName>
        <fullName evidence="3">Small RNA 2'-O-methyltransferase</fullName>
        <ecNumber evidence="11">2.1.1.386</ecNumber>
    </recommendedName>
</protein>
<dbReference type="AlphaFoldDB" id="A0A9P6QUV2"/>
<evidence type="ECO:0000256" key="1">
    <source>
        <dbReference type="ARBA" id="ARBA00001946"/>
    </source>
</evidence>
<dbReference type="GO" id="GO:0005737">
    <property type="term" value="C:cytoplasm"/>
    <property type="evidence" value="ECO:0007669"/>
    <property type="project" value="TreeGrafter"/>
</dbReference>
<evidence type="ECO:0000256" key="9">
    <source>
        <dbReference type="ARBA" id="ARBA00022884"/>
    </source>
</evidence>
<evidence type="ECO:0000256" key="7">
    <source>
        <dbReference type="ARBA" id="ARBA00022723"/>
    </source>
</evidence>
<comment type="caution">
    <text evidence="14">The sequence shown here is derived from an EMBL/GenBank/DDBJ whole genome shotgun (WGS) entry which is preliminary data.</text>
</comment>
<proteinExistence type="inferred from homology"/>
<feature type="region of interest" description="Disordered" evidence="13">
    <location>
        <begin position="189"/>
        <end position="242"/>
    </location>
</feature>
<dbReference type="InterPro" id="IPR026610">
    <property type="entry name" value="Hen1"/>
</dbReference>
<keyword evidence="8" id="KW-0460">Magnesium</keyword>
<feature type="non-terminal residue" evidence="14">
    <location>
        <position position="368"/>
    </location>
</feature>
<evidence type="ECO:0000256" key="5">
    <source>
        <dbReference type="ARBA" id="ARBA00022679"/>
    </source>
</evidence>
<organism evidence="14 15">
    <name type="scientific">Dissophora globulifera</name>
    <dbReference type="NCBI Taxonomy" id="979702"/>
    <lineage>
        <taxon>Eukaryota</taxon>
        <taxon>Fungi</taxon>
        <taxon>Fungi incertae sedis</taxon>
        <taxon>Mucoromycota</taxon>
        <taxon>Mortierellomycotina</taxon>
        <taxon>Mortierellomycetes</taxon>
        <taxon>Mortierellales</taxon>
        <taxon>Mortierellaceae</taxon>
        <taxon>Dissophora</taxon>
    </lineage>
</organism>
<keyword evidence="4" id="KW-0489">Methyltransferase</keyword>
<evidence type="ECO:0000256" key="8">
    <source>
        <dbReference type="ARBA" id="ARBA00022842"/>
    </source>
</evidence>
<evidence type="ECO:0000256" key="11">
    <source>
        <dbReference type="ARBA" id="ARBA00035025"/>
    </source>
</evidence>
<gene>
    <name evidence="14" type="primary">HENMT1</name>
    <name evidence="14" type="ORF">BGZ99_002990</name>
</gene>
<dbReference type="PANTHER" id="PTHR21404">
    <property type="entry name" value="HEN1"/>
    <property type="match status" value="1"/>
</dbReference>
<evidence type="ECO:0000256" key="12">
    <source>
        <dbReference type="ARBA" id="ARBA00048418"/>
    </source>
</evidence>
<reference evidence="14" key="1">
    <citation type="journal article" date="2020" name="Fungal Divers.">
        <title>Resolving the Mortierellaceae phylogeny through synthesis of multi-gene phylogenetics and phylogenomics.</title>
        <authorList>
            <person name="Vandepol N."/>
            <person name="Liber J."/>
            <person name="Desiro A."/>
            <person name="Na H."/>
            <person name="Kennedy M."/>
            <person name="Barry K."/>
            <person name="Grigoriev I.V."/>
            <person name="Miller A.N."/>
            <person name="O'Donnell K."/>
            <person name="Stajich J.E."/>
            <person name="Bonito G."/>
        </authorList>
    </citation>
    <scope>NUCLEOTIDE SEQUENCE</scope>
    <source>
        <strain evidence="14">REB-010B</strain>
    </source>
</reference>
<feature type="non-terminal residue" evidence="14">
    <location>
        <position position="1"/>
    </location>
</feature>
<evidence type="ECO:0000256" key="2">
    <source>
        <dbReference type="ARBA" id="ARBA00009026"/>
    </source>
</evidence>
<dbReference type="GO" id="GO:0001510">
    <property type="term" value="P:RNA methylation"/>
    <property type="evidence" value="ECO:0007669"/>
    <property type="project" value="InterPro"/>
</dbReference>
<keyword evidence="7" id="KW-0479">Metal-binding</keyword>
<evidence type="ECO:0000256" key="4">
    <source>
        <dbReference type="ARBA" id="ARBA00022603"/>
    </source>
</evidence>
<dbReference type="EMBL" id="JAAAIP010001985">
    <property type="protein sequence ID" value="KAG0302465.1"/>
    <property type="molecule type" value="Genomic_DNA"/>
</dbReference>
<evidence type="ECO:0000256" key="6">
    <source>
        <dbReference type="ARBA" id="ARBA00022691"/>
    </source>
</evidence>
<evidence type="ECO:0000256" key="13">
    <source>
        <dbReference type="SAM" id="MobiDB-lite"/>
    </source>
</evidence>
<feature type="compositionally biased region" description="Polar residues" evidence="13">
    <location>
        <begin position="200"/>
        <end position="215"/>
    </location>
</feature>
<evidence type="ECO:0000256" key="10">
    <source>
        <dbReference type="ARBA" id="ARBA00023158"/>
    </source>
</evidence>
<accession>A0A9P6QUV2</accession>
<evidence type="ECO:0000313" key="15">
    <source>
        <dbReference type="Proteomes" id="UP000738325"/>
    </source>
</evidence>
<dbReference type="GO" id="GO:0030422">
    <property type="term" value="P:siRNA processing"/>
    <property type="evidence" value="ECO:0007669"/>
    <property type="project" value="TreeGrafter"/>
</dbReference>
<dbReference type="GO" id="GO:0003723">
    <property type="term" value="F:RNA binding"/>
    <property type="evidence" value="ECO:0007669"/>
    <property type="project" value="UniProtKB-KW"/>
</dbReference>
<keyword evidence="10" id="KW-0943">RNA-mediated gene silencing</keyword>
<dbReference type="Proteomes" id="UP000738325">
    <property type="component" value="Unassembled WGS sequence"/>
</dbReference>
<dbReference type="GO" id="GO:0046872">
    <property type="term" value="F:metal ion binding"/>
    <property type="evidence" value="ECO:0007669"/>
    <property type="project" value="UniProtKB-KW"/>
</dbReference>
<sequence length="368" mass="42272">CYTLHARIDYPIYDVVHTEDEILTFLLDKIAHIRPRPSRPVSENGDDYYSLWERRYDNADDGQLESTPDIGIVVTAAEDGISTPTEDEINDRDREIGLGVLLLDDLWTSLDVRQRCKTRAAMVRILQKSTLVRVDEEQDKVLWDEEGDAFWREWDKEYAKQFERDDNDVDLQSLRDDEQEEDVGYYESEGYARAEADGETSLQDDGTTMGDFQSSRAEEWGTTGWSRRSTEYQDSDDEDSPWRTPVIPESGGSGPTAWDIIEHLDSDVLDKFWGVVLGALRPKVVIVSTPNAEFNIYFPQLKYGTAEAIFRNDDHRFEWTRQEFQDWCTPAAEQYGYSVTFTGVGRLPNSDPEVGHCTQFAILERQAA</sequence>